<gene>
    <name evidence="1" type="ORF">GGR88_001869</name>
</gene>
<proteinExistence type="predicted"/>
<protein>
    <submittedName>
        <fullName evidence="1">Uncharacterized protein</fullName>
    </submittedName>
</protein>
<accession>A0ABX0XMD2</accession>
<evidence type="ECO:0000313" key="1">
    <source>
        <dbReference type="EMBL" id="NJC34395.1"/>
    </source>
</evidence>
<keyword evidence="2" id="KW-1185">Reference proteome</keyword>
<name>A0ABX0XMD2_9SPHN</name>
<reference evidence="1 2" key="1">
    <citation type="submission" date="2020-03" db="EMBL/GenBank/DDBJ databases">
        <title>Genomic Encyclopedia of Type Strains, Phase IV (KMG-IV): sequencing the most valuable type-strain genomes for metagenomic binning, comparative biology and taxonomic classification.</title>
        <authorList>
            <person name="Goeker M."/>
        </authorList>
    </citation>
    <scope>NUCLEOTIDE SEQUENCE [LARGE SCALE GENOMIC DNA]</scope>
    <source>
        <strain evidence="1 2">DSM 27651</strain>
    </source>
</reference>
<dbReference type="RefSeq" id="WP_167954237.1">
    <property type="nucleotide sequence ID" value="NZ_JAATJE010000001.1"/>
</dbReference>
<evidence type="ECO:0000313" key="2">
    <source>
        <dbReference type="Proteomes" id="UP000734218"/>
    </source>
</evidence>
<sequence>MTNSHDADGGYSTRKVEGGFDLEFNGKVVMHLRGEDGSLTAQAPTGLASSDDDKQRCFDNCFANSDQTAGAAKACAKKCGLE</sequence>
<comment type="caution">
    <text evidence="1">The sequence shown here is derived from an EMBL/GenBank/DDBJ whole genome shotgun (WGS) entry which is preliminary data.</text>
</comment>
<organism evidence="1 2">
    <name type="scientific">Sphingomonas jejuensis</name>
    <dbReference type="NCBI Taxonomy" id="904715"/>
    <lineage>
        <taxon>Bacteria</taxon>
        <taxon>Pseudomonadati</taxon>
        <taxon>Pseudomonadota</taxon>
        <taxon>Alphaproteobacteria</taxon>
        <taxon>Sphingomonadales</taxon>
        <taxon>Sphingomonadaceae</taxon>
        <taxon>Sphingomonas</taxon>
    </lineage>
</organism>
<dbReference type="Proteomes" id="UP000734218">
    <property type="component" value="Unassembled WGS sequence"/>
</dbReference>
<dbReference type="EMBL" id="JAATJE010000001">
    <property type="protein sequence ID" value="NJC34395.1"/>
    <property type="molecule type" value="Genomic_DNA"/>
</dbReference>